<dbReference type="PANTHER" id="PTHR43037:SF1">
    <property type="entry name" value="BLL1128 PROTEIN"/>
    <property type="match status" value="1"/>
</dbReference>
<reference evidence="3" key="1">
    <citation type="submission" date="2017-04" db="EMBL/GenBank/DDBJ databases">
        <title>Unexpected and diverse lifestyles within the genus Limnohabitans.</title>
        <authorList>
            <person name="Kasalicky V."/>
            <person name="Mehrshad M."/>
            <person name="Andrei S.-A."/>
            <person name="Salcher M."/>
            <person name="Kratochvilova H."/>
            <person name="Simek K."/>
            <person name="Ghai R."/>
        </authorList>
    </citation>
    <scope>NUCLEOTIDE SEQUENCE [LARGE SCALE GENOMIC DNA]</scope>
    <source>
        <strain evidence="3">II-D5</strain>
    </source>
</reference>
<name>A0A2T7UII7_9BURK</name>
<evidence type="ECO:0008006" key="5">
    <source>
        <dbReference type="Google" id="ProtNLM"/>
    </source>
</evidence>
<proteinExistence type="predicted"/>
<keyword evidence="4" id="KW-1185">Reference proteome</keyword>
<dbReference type="Gene3D" id="3.40.50.1820">
    <property type="entry name" value="alpha/beta hydrolase"/>
    <property type="match status" value="1"/>
</dbReference>
<dbReference type="SUPFAM" id="SSF53474">
    <property type="entry name" value="alpha/beta-Hydrolases"/>
    <property type="match status" value="1"/>
</dbReference>
<gene>
    <name evidence="3" type="ORF">H663_000195</name>
</gene>
<comment type="caution">
    <text evidence="3">The sequence shown here is derived from an EMBL/GenBank/DDBJ whole genome shotgun (WGS) entry which is preliminary data.</text>
</comment>
<dbReference type="InterPro" id="IPR050955">
    <property type="entry name" value="Plant_Biomass_Hydrol_Est"/>
</dbReference>
<dbReference type="InterPro" id="IPR010126">
    <property type="entry name" value="Esterase_phb"/>
</dbReference>
<sequence length="346" mass="37406">MARRSAWGLLSRMANKQARWVMRRAASAGQGVLRLASRSSVAPRKPRVAAPVQGWSEGMSLSPSGLRRYGFYKPPNLSSSKPSPLLVMLHGCGQDALEFSASTQMNQLAKHFGFMVLYPRQDRQANPMGCWNWFQKRSGRAKLEAASIVTALDHVSSLHAIDRARVAIAGLSAGASMAALTALHFPRRFAAVVMHSGVEPTSANSSATAVAAMHGRFRVPLHQADKDAAVLPALLVIQGNADPVVASANGLRAALRWAAHCHAQPEAARAVRHGKRYAFSTMDWFVGERLQVTYKEISGLGHAWSGGAASQAYSDPKGPDASRMVWAFAKQQFEQIATENESSQSH</sequence>
<evidence type="ECO:0000313" key="3">
    <source>
        <dbReference type="EMBL" id="PVE44482.1"/>
    </source>
</evidence>
<evidence type="ECO:0000256" key="2">
    <source>
        <dbReference type="ARBA" id="ARBA00022801"/>
    </source>
</evidence>
<dbReference type="OrthoDB" id="9767239at2"/>
<dbReference type="STRING" id="1293045.H663_03340"/>
<dbReference type="GO" id="GO:0016787">
    <property type="term" value="F:hydrolase activity"/>
    <property type="evidence" value="ECO:0007669"/>
    <property type="project" value="UniProtKB-KW"/>
</dbReference>
<evidence type="ECO:0000313" key="4">
    <source>
        <dbReference type="Proteomes" id="UP000037507"/>
    </source>
</evidence>
<protein>
    <recommendedName>
        <fullName evidence="5">Phospholipase</fullName>
    </recommendedName>
</protein>
<dbReference type="AlphaFoldDB" id="A0A2T7UII7"/>
<keyword evidence="2" id="KW-0378">Hydrolase</keyword>
<organism evidence="3 4">
    <name type="scientific">Limnohabitans planktonicus II-D5</name>
    <dbReference type="NCBI Taxonomy" id="1293045"/>
    <lineage>
        <taxon>Bacteria</taxon>
        <taxon>Pseudomonadati</taxon>
        <taxon>Pseudomonadota</taxon>
        <taxon>Betaproteobacteria</taxon>
        <taxon>Burkholderiales</taxon>
        <taxon>Comamonadaceae</taxon>
        <taxon>Limnohabitans</taxon>
    </lineage>
</organism>
<dbReference type="InterPro" id="IPR029058">
    <property type="entry name" value="AB_hydrolase_fold"/>
</dbReference>
<dbReference type="RefSeq" id="WP_053169842.1">
    <property type="nucleotide sequence ID" value="NZ_LFYT02000001.1"/>
</dbReference>
<accession>A0A2T7UII7</accession>
<evidence type="ECO:0000256" key="1">
    <source>
        <dbReference type="ARBA" id="ARBA00022729"/>
    </source>
</evidence>
<dbReference type="Proteomes" id="UP000037507">
    <property type="component" value="Unassembled WGS sequence"/>
</dbReference>
<dbReference type="GO" id="GO:0005576">
    <property type="term" value="C:extracellular region"/>
    <property type="evidence" value="ECO:0007669"/>
    <property type="project" value="InterPro"/>
</dbReference>
<dbReference type="Pfam" id="PF10503">
    <property type="entry name" value="Esterase_PHB"/>
    <property type="match status" value="1"/>
</dbReference>
<keyword evidence="1" id="KW-0732">Signal</keyword>
<dbReference type="PANTHER" id="PTHR43037">
    <property type="entry name" value="UNNAMED PRODUCT-RELATED"/>
    <property type="match status" value="1"/>
</dbReference>
<dbReference type="EMBL" id="LFYT02000001">
    <property type="protein sequence ID" value="PVE44482.1"/>
    <property type="molecule type" value="Genomic_DNA"/>
</dbReference>